<dbReference type="AlphaFoldDB" id="A0A564G3M7"/>
<dbReference type="CDD" id="cd02004">
    <property type="entry name" value="TPP_BZL_OCoD_HPCL"/>
    <property type="match status" value="1"/>
</dbReference>
<dbReference type="GO" id="GO:0030976">
    <property type="term" value="F:thiamine pyrophosphate binding"/>
    <property type="evidence" value="ECO:0007669"/>
    <property type="project" value="InterPro"/>
</dbReference>
<dbReference type="GO" id="GO:0003984">
    <property type="term" value="F:acetolactate synthase activity"/>
    <property type="evidence" value="ECO:0007669"/>
    <property type="project" value="UniProtKB-EC"/>
</dbReference>
<protein>
    <submittedName>
        <fullName evidence="7">Acetolactate synthase large subunit IlvG</fullName>
        <ecNumber evidence="7">2.2.1.6</ecNumber>
    </submittedName>
</protein>
<comment type="cofactor">
    <cofactor evidence="1">
        <name>thiamine diphosphate</name>
        <dbReference type="ChEBI" id="CHEBI:58937"/>
    </cofactor>
</comment>
<dbReference type="RefSeq" id="WP_144766924.1">
    <property type="nucleotide sequence ID" value="NZ_BPQI01000207.1"/>
</dbReference>
<dbReference type="SUPFAM" id="SSF52467">
    <property type="entry name" value="DHS-like NAD/FAD-binding domain"/>
    <property type="match status" value="1"/>
</dbReference>
<feature type="domain" description="Thiamine pyrophosphate enzyme N-terminal TPP-binding" evidence="5">
    <location>
        <begin position="5"/>
        <end position="120"/>
    </location>
</feature>
<reference evidence="6" key="2">
    <citation type="journal article" date="2021" name="Front. Microbiol.">
        <title>Comprehensive Comparative Genomics and Phenotyping of Methylobacterium Species.</title>
        <authorList>
            <person name="Alessa O."/>
            <person name="Ogura Y."/>
            <person name="Fujitani Y."/>
            <person name="Takami H."/>
            <person name="Hayashi T."/>
            <person name="Sahin N."/>
            <person name="Tani A."/>
        </authorList>
    </citation>
    <scope>NUCLEOTIDE SEQUENCE</scope>
    <source>
        <strain evidence="6">DSM 22415</strain>
    </source>
</reference>
<evidence type="ECO:0000313" key="6">
    <source>
        <dbReference type="EMBL" id="GJD59389.1"/>
    </source>
</evidence>
<dbReference type="FunFam" id="3.40.50.970:FF:000007">
    <property type="entry name" value="Acetolactate synthase"/>
    <property type="match status" value="1"/>
</dbReference>
<dbReference type="PANTHER" id="PTHR18968">
    <property type="entry name" value="THIAMINE PYROPHOSPHATE ENZYMES"/>
    <property type="match status" value="1"/>
</dbReference>
<dbReference type="SUPFAM" id="SSF52518">
    <property type="entry name" value="Thiamin diphosphate-binding fold (THDP-binding)"/>
    <property type="match status" value="2"/>
</dbReference>
<keyword evidence="7" id="KW-0808">Transferase</keyword>
<dbReference type="Gene3D" id="3.40.50.970">
    <property type="match status" value="2"/>
</dbReference>
<dbReference type="Pfam" id="PF02776">
    <property type="entry name" value="TPP_enzyme_N"/>
    <property type="match status" value="1"/>
</dbReference>
<dbReference type="Pfam" id="PF02775">
    <property type="entry name" value="TPP_enzyme_C"/>
    <property type="match status" value="1"/>
</dbReference>
<dbReference type="GO" id="GO:0050660">
    <property type="term" value="F:flavin adenine dinucleotide binding"/>
    <property type="evidence" value="ECO:0007669"/>
    <property type="project" value="TreeGrafter"/>
</dbReference>
<evidence type="ECO:0000259" key="5">
    <source>
        <dbReference type="Pfam" id="PF02776"/>
    </source>
</evidence>
<keyword evidence="3" id="KW-0786">Thiamine pyrophosphate</keyword>
<dbReference type="OrthoDB" id="4494979at2"/>
<gene>
    <name evidence="7" type="primary">ilvG_2</name>
    <name evidence="6" type="ORF">IFDJLNFL_5317</name>
    <name evidence="7" type="ORF">MTDSW087_04305</name>
</gene>
<dbReference type="Proteomes" id="UP001055303">
    <property type="component" value="Unassembled WGS sequence"/>
</dbReference>
<evidence type="ECO:0000256" key="1">
    <source>
        <dbReference type="ARBA" id="ARBA00001964"/>
    </source>
</evidence>
<dbReference type="EMBL" id="BPQI01000207">
    <property type="protein sequence ID" value="GJD59389.1"/>
    <property type="molecule type" value="Genomic_DNA"/>
</dbReference>
<accession>A0A564G3M7</accession>
<dbReference type="PANTHER" id="PTHR18968:SF166">
    <property type="entry name" value="2-HYDROXYACYL-COA LYASE 2"/>
    <property type="match status" value="1"/>
</dbReference>
<dbReference type="InterPro" id="IPR029061">
    <property type="entry name" value="THDP-binding"/>
</dbReference>
<dbReference type="InterPro" id="IPR029035">
    <property type="entry name" value="DHS-like_NAD/FAD-binding_dom"/>
</dbReference>
<evidence type="ECO:0000313" key="9">
    <source>
        <dbReference type="Proteomes" id="UP001055303"/>
    </source>
</evidence>
<proteinExistence type="inferred from homology"/>
<dbReference type="EC" id="2.2.1.6" evidence="7"/>
<reference evidence="7 8" key="1">
    <citation type="submission" date="2019-06" db="EMBL/GenBank/DDBJ databases">
        <authorList>
            <person name="Rodrigo-Torres L."/>
            <person name="Arahal R. D."/>
            <person name="Lucena T."/>
        </authorList>
    </citation>
    <scope>NUCLEOTIDE SEQUENCE [LARGE SCALE GENOMIC DNA]</scope>
    <source>
        <strain evidence="7 8">SW08-7</strain>
    </source>
</reference>
<evidence type="ECO:0000313" key="8">
    <source>
        <dbReference type="Proteomes" id="UP000401717"/>
    </source>
</evidence>
<dbReference type="GO" id="GO:0005948">
    <property type="term" value="C:acetolactate synthase complex"/>
    <property type="evidence" value="ECO:0007669"/>
    <property type="project" value="TreeGrafter"/>
</dbReference>
<sequence length="538" mass="55867">MDSFRGADIVARTLEALGVSRVFTLSGNHVMPVFDALLETGIAIVHVRQEAACVHMADAWGRLSGEVGVALVTGGQGHSNGAAALFTALAAESPVLLLSGHAPLSELGRGAFQEMDQAAIARPMTKASWTATAAATLGSDLARAFRLAREGRPGPVHLSLPVDLLEARLPAGSVRISGPEAARIRVAEPEAALVDDLLRHLAGAERPLVACGPALCDGPGRAAMAAAAERLGLPVIGMESPRGINDPSLGCLSEILGRADLLVLVGKPLDFTLKFGTALAPDCRLALVDPDPALIARAPAERLVASGIADPRPTLAALAERGGVHPNAAWAREAREALAYRPPAWAERAGGPGRLHPVELCRGVDAFLADHPEATLICDGGEIGQWPQALVRAGRRLVNGVSGTIGASIPFAIAAQMERPGAPVVAVLGDGTFGFHMAEFDTALRYGVPIIAVVGNDARWNAEHQIQLRSYGAERARHCDLLPTRYDAVVEALGGFGALVTRAEDLGPALAVARASGKPACINVMIESVPAPAIRRPA</sequence>
<dbReference type="EMBL" id="CABFVH010000036">
    <property type="protein sequence ID" value="VUF14580.1"/>
    <property type="molecule type" value="Genomic_DNA"/>
</dbReference>
<dbReference type="GO" id="GO:0009099">
    <property type="term" value="P:L-valine biosynthetic process"/>
    <property type="evidence" value="ECO:0007669"/>
    <property type="project" value="TreeGrafter"/>
</dbReference>
<dbReference type="CDD" id="cd07035">
    <property type="entry name" value="TPP_PYR_POX_like"/>
    <property type="match status" value="1"/>
</dbReference>
<name>A0A564G3M7_9HYPH</name>
<dbReference type="InterPro" id="IPR012001">
    <property type="entry name" value="Thiamin_PyroP_enz_TPP-bd_dom"/>
</dbReference>
<organism evidence="7 8">
    <name type="scientific">Methylobacterium dankookense</name>
    <dbReference type="NCBI Taxonomy" id="560405"/>
    <lineage>
        <taxon>Bacteria</taxon>
        <taxon>Pseudomonadati</taxon>
        <taxon>Pseudomonadota</taxon>
        <taxon>Alphaproteobacteria</taxon>
        <taxon>Hyphomicrobiales</taxon>
        <taxon>Methylobacteriaceae</taxon>
        <taxon>Methylobacterium</taxon>
    </lineage>
</organism>
<evidence type="ECO:0000256" key="2">
    <source>
        <dbReference type="ARBA" id="ARBA00007812"/>
    </source>
</evidence>
<dbReference type="InterPro" id="IPR045229">
    <property type="entry name" value="TPP_enz"/>
</dbReference>
<reference evidence="6" key="3">
    <citation type="submission" date="2021-08" db="EMBL/GenBank/DDBJ databases">
        <authorList>
            <person name="Tani A."/>
            <person name="Ola A."/>
            <person name="Ogura Y."/>
            <person name="Katsura K."/>
            <person name="Hayashi T."/>
        </authorList>
    </citation>
    <scope>NUCLEOTIDE SEQUENCE</scope>
    <source>
        <strain evidence="6">DSM 22415</strain>
    </source>
</reference>
<comment type="similarity">
    <text evidence="2">Belongs to the TPP enzyme family.</text>
</comment>
<evidence type="ECO:0000259" key="4">
    <source>
        <dbReference type="Pfam" id="PF02775"/>
    </source>
</evidence>
<dbReference type="Gene3D" id="3.40.50.1220">
    <property type="entry name" value="TPP-binding domain"/>
    <property type="match status" value="1"/>
</dbReference>
<keyword evidence="9" id="KW-1185">Reference proteome</keyword>
<feature type="domain" description="Thiamine pyrophosphate enzyme TPP-binding" evidence="4">
    <location>
        <begin position="384"/>
        <end position="524"/>
    </location>
</feature>
<evidence type="ECO:0000256" key="3">
    <source>
        <dbReference type="ARBA" id="ARBA00023052"/>
    </source>
</evidence>
<evidence type="ECO:0000313" key="7">
    <source>
        <dbReference type="EMBL" id="VUF14580.1"/>
    </source>
</evidence>
<dbReference type="InterPro" id="IPR011766">
    <property type="entry name" value="TPP_enzyme_TPP-bd"/>
</dbReference>
<dbReference type="GO" id="GO:0009097">
    <property type="term" value="P:isoleucine biosynthetic process"/>
    <property type="evidence" value="ECO:0007669"/>
    <property type="project" value="TreeGrafter"/>
</dbReference>
<dbReference type="Proteomes" id="UP000401717">
    <property type="component" value="Unassembled WGS sequence"/>
</dbReference>